<keyword evidence="1" id="KW-0812">Transmembrane</keyword>
<reference evidence="2" key="2">
    <citation type="journal article" date="2018" name="Environ. Sci. Technol.">
        <title>The Toxicogenome of Hyalella azteca: A Model for Sediment Ecotoxicology and Evolutionary Toxicology.</title>
        <authorList>
            <person name="Poynton H.C."/>
            <person name="Hasenbein S."/>
            <person name="Benoit J.B."/>
            <person name="Sepulveda M.S."/>
            <person name="Poelchau M.F."/>
            <person name="Hughes D.S.T."/>
            <person name="Murali S.C."/>
            <person name="Chen S."/>
            <person name="Glastad K.M."/>
            <person name="Goodisman M.A.D."/>
            <person name="Werren J.H."/>
            <person name="Vineis J.H."/>
            <person name="Bowen J.L."/>
            <person name="Friedrich M."/>
            <person name="Jones J."/>
            <person name="Robertson H.M."/>
            <person name="Feyereisen R."/>
            <person name="Mechler-Hickson A."/>
            <person name="Mathers N."/>
            <person name="Lee C.E."/>
            <person name="Colbourne J.K."/>
            <person name="Biales A."/>
            <person name="Johnston J.S."/>
            <person name="Wellborn G.A."/>
            <person name="Rosendale A.J."/>
            <person name="Cridge A.G."/>
            <person name="Munoz-Torres M.C."/>
            <person name="Bain P.A."/>
            <person name="Manny A.R."/>
            <person name="Major K.M."/>
            <person name="Lambert F.N."/>
            <person name="Vulpe C.D."/>
            <person name="Tuck P."/>
            <person name="Blalock B.J."/>
            <person name="Lin Y.Y."/>
            <person name="Smith M.E."/>
            <person name="Ochoa-Acuna H."/>
            <person name="Chen M.M."/>
            <person name="Childers C.P."/>
            <person name="Qu J."/>
            <person name="Dugan S."/>
            <person name="Lee S.L."/>
            <person name="Chao H."/>
            <person name="Dinh H."/>
            <person name="Han Y."/>
            <person name="Doddapaneni H."/>
            <person name="Worley K.C."/>
            <person name="Muzny D.M."/>
            <person name="Gibbs R.A."/>
            <person name="Richards S."/>
        </authorList>
    </citation>
    <scope>NUCLEOTIDE SEQUENCE</scope>
    <source>
        <strain evidence="2">HAZT.00-mixed</strain>
        <tissue evidence="2">Whole organism</tissue>
    </source>
</reference>
<proteinExistence type="predicted"/>
<accession>A0A6A0HE02</accession>
<keyword evidence="1" id="KW-0472">Membrane</keyword>
<reference evidence="2" key="3">
    <citation type="submission" date="2019-06" db="EMBL/GenBank/DDBJ databases">
        <authorList>
            <person name="Poynton C."/>
            <person name="Hasenbein S."/>
            <person name="Benoit J.B."/>
            <person name="Sepulveda M.S."/>
            <person name="Poelchau M.F."/>
            <person name="Murali S.C."/>
            <person name="Chen S."/>
            <person name="Glastad K.M."/>
            <person name="Werren J.H."/>
            <person name="Vineis J.H."/>
            <person name="Bowen J.L."/>
            <person name="Friedrich M."/>
            <person name="Jones J."/>
            <person name="Robertson H.M."/>
            <person name="Feyereisen R."/>
            <person name="Mechler-Hickson A."/>
            <person name="Mathers N."/>
            <person name="Lee C.E."/>
            <person name="Colbourne J.K."/>
            <person name="Biales A."/>
            <person name="Johnston J.S."/>
            <person name="Wellborn G.A."/>
            <person name="Rosendale A.J."/>
            <person name="Cridge A.G."/>
            <person name="Munoz-Torres M.C."/>
            <person name="Bain P.A."/>
            <person name="Manny A.R."/>
            <person name="Major K.M."/>
            <person name="Lambert F.N."/>
            <person name="Vulpe C.D."/>
            <person name="Tuck P."/>
            <person name="Blalock B.J."/>
            <person name="Lin Y.-Y."/>
            <person name="Smith M.E."/>
            <person name="Ochoa-Acuna H."/>
            <person name="Chen M.-J.M."/>
            <person name="Childers C.P."/>
            <person name="Qu J."/>
            <person name="Dugan S."/>
            <person name="Lee S.L."/>
            <person name="Chao H."/>
            <person name="Dinh H."/>
            <person name="Han Y."/>
            <person name="Doddapaneni H."/>
            <person name="Worley K.C."/>
            <person name="Muzny D.M."/>
            <person name="Gibbs R.A."/>
            <person name="Richards S."/>
        </authorList>
    </citation>
    <scope>NUCLEOTIDE SEQUENCE</scope>
    <source>
        <strain evidence="2">HAZT.00-mixed</strain>
        <tissue evidence="2">Whole organism</tissue>
    </source>
</reference>
<name>A0A6A0HE02_HYAAZ</name>
<dbReference type="EMBL" id="JQDR03000863">
    <property type="protein sequence ID" value="KAA0203749.1"/>
    <property type="molecule type" value="Genomic_DNA"/>
</dbReference>
<evidence type="ECO:0000313" key="2">
    <source>
        <dbReference type="EMBL" id="KAA0203749.1"/>
    </source>
</evidence>
<evidence type="ECO:0000256" key="1">
    <source>
        <dbReference type="SAM" id="Phobius"/>
    </source>
</evidence>
<sequence>MSIWNSLLLPDSVVTSSSPSINAFEIRLDKHWATRRELFSEVRLHLISTVAHSFPLALIIGLIIMASAFLS</sequence>
<protein>
    <submittedName>
        <fullName evidence="2">Uncharacterized protein</fullName>
    </submittedName>
</protein>
<dbReference type="AlphaFoldDB" id="A0A6A0HE02"/>
<reference evidence="2" key="1">
    <citation type="submission" date="2014-08" db="EMBL/GenBank/DDBJ databases">
        <authorList>
            <person name="Murali S."/>
            <person name="Richards S."/>
            <person name="Bandaranaike D."/>
            <person name="Bellair M."/>
            <person name="Blankenburg K."/>
            <person name="Chao H."/>
            <person name="Dinh H."/>
            <person name="Doddapaneni H."/>
            <person name="Dugan-Rocha S."/>
            <person name="Elkadiri S."/>
            <person name="Gnanaolivu R."/>
            <person name="Hughes D."/>
            <person name="Lee S."/>
            <person name="Li M."/>
            <person name="Ming W."/>
            <person name="Munidasa M."/>
            <person name="Muniz J."/>
            <person name="Nguyen L."/>
            <person name="Osuji N."/>
            <person name="Pu L.-L."/>
            <person name="Puazo M."/>
            <person name="Skinner E."/>
            <person name="Qu C."/>
            <person name="Quiroz J."/>
            <person name="Raj R."/>
            <person name="Weissenberger G."/>
            <person name="Xin Y."/>
            <person name="Zou X."/>
            <person name="Han Y."/>
            <person name="Worley K."/>
            <person name="Muzny D."/>
            <person name="Gibbs R."/>
        </authorList>
    </citation>
    <scope>NUCLEOTIDE SEQUENCE</scope>
    <source>
        <strain evidence="2">HAZT.00-mixed</strain>
        <tissue evidence="2">Whole organism</tissue>
    </source>
</reference>
<dbReference type="Proteomes" id="UP000711488">
    <property type="component" value="Unassembled WGS sequence"/>
</dbReference>
<comment type="caution">
    <text evidence="2">The sequence shown here is derived from an EMBL/GenBank/DDBJ whole genome shotgun (WGS) entry which is preliminary data.</text>
</comment>
<organism evidence="2">
    <name type="scientific">Hyalella azteca</name>
    <name type="common">Amphipod</name>
    <dbReference type="NCBI Taxonomy" id="294128"/>
    <lineage>
        <taxon>Eukaryota</taxon>
        <taxon>Metazoa</taxon>
        <taxon>Ecdysozoa</taxon>
        <taxon>Arthropoda</taxon>
        <taxon>Crustacea</taxon>
        <taxon>Multicrustacea</taxon>
        <taxon>Malacostraca</taxon>
        <taxon>Eumalacostraca</taxon>
        <taxon>Peracarida</taxon>
        <taxon>Amphipoda</taxon>
        <taxon>Senticaudata</taxon>
        <taxon>Talitrida</taxon>
        <taxon>Talitroidea</taxon>
        <taxon>Hyalellidae</taxon>
        <taxon>Hyalella</taxon>
    </lineage>
</organism>
<keyword evidence="1" id="KW-1133">Transmembrane helix</keyword>
<feature type="transmembrane region" description="Helical" evidence="1">
    <location>
        <begin position="44"/>
        <end position="70"/>
    </location>
</feature>
<gene>
    <name evidence="2" type="ORF">HAZT_HAZT007550</name>
</gene>